<feature type="compositionally biased region" description="Basic and acidic residues" evidence="1">
    <location>
        <begin position="71"/>
        <end position="80"/>
    </location>
</feature>
<dbReference type="Proteomes" id="UP000320776">
    <property type="component" value="Chromosome"/>
</dbReference>
<dbReference type="KEGG" id="sted:SPTER_08830"/>
<evidence type="ECO:0000256" key="2">
    <source>
        <dbReference type="SAM" id="Phobius"/>
    </source>
</evidence>
<proteinExistence type="predicted"/>
<evidence type="ECO:0000313" key="3">
    <source>
        <dbReference type="EMBL" id="QDR79606.1"/>
    </source>
</evidence>
<protein>
    <submittedName>
        <fullName evidence="3">Uncharacterized protein</fullName>
    </submittedName>
</protein>
<evidence type="ECO:0000256" key="1">
    <source>
        <dbReference type="SAM" id="MobiDB-lite"/>
    </source>
</evidence>
<accession>A0A517DQR1</accession>
<dbReference type="OrthoDB" id="49495at2"/>
<sequence>MNTLLVILLLVSLIAMVVGLVKPGLVIRWGEKKTRPRVLVIYGGLFIVLLIVLGMTGSPNSEKASSPDGNKAAKETVNKEPETKYTYDSAEMRVGDWCMEHQFPNNPKLSISKGKPDGSFYENDGKKYYLFTLTGLQRAVDILVDPYTGDLLFNDVGIKPYSLNTWYGQYRKDYEGANKTSSDSRLAGRWVADDGARLDFSGNGIGITNLNLWSYEFGLGDKNITWRTENGRLIIAAKRTVKSKYSLGKQGYGDILTMEHYGNFKRTEGTDGLYGTWMPIDSGGGGIQFFEDKTGNDQINRLGKFTWSTENGYLTRTYSQERVFDYTMENSKLIIFGNNGNIVFTKVGS</sequence>
<name>A0A517DQR1_9FIRM</name>
<keyword evidence="2" id="KW-0812">Transmembrane</keyword>
<dbReference type="RefSeq" id="WP_144349224.1">
    <property type="nucleotide sequence ID" value="NZ_CP036259.1"/>
</dbReference>
<feature type="transmembrane region" description="Helical" evidence="2">
    <location>
        <begin position="39"/>
        <end position="57"/>
    </location>
</feature>
<evidence type="ECO:0000313" key="4">
    <source>
        <dbReference type="Proteomes" id="UP000320776"/>
    </source>
</evidence>
<organism evidence="3 4">
    <name type="scientific">Sporomusa termitida</name>
    <dbReference type="NCBI Taxonomy" id="2377"/>
    <lineage>
        <taxon>Bacteria</taxon>
        <taxon>Bacillati</taxon>
        <taxon>Bacillota</taxon>
        <taxon>Negativicutes</taxon>
        <taxon>Selenomonadales</taxon>
        <taxon>Sporomusaceae</taxon>
        <taxon>Sporomusa</taxon>
    </lineage>
</organism>
<dbReference type="AlphaFoldDB" id="A0A517DQR1"/>
<dbReference type="EMBL" id="CP036259">
    <property type="protein sequence ID" value="QDR79606.1"/>
    <property type="molecule type" value="Genomic_DNA"/>
</dbReference>
<keyword evidence="2" id="KW-0472">Membrane</keyword>
<gene>
    <name evidence="3" type="ORF">SPTER_08830</name>
</gene>
<feature type="region of interest" description="Disordered" evidence="1">
    <location>
        <begin position="61"/>
        <end position="80"/>
    </location>
</feature>
<reference evidence="3 4" key="1">
    <citation type="submission" date="2019-02" db="EMBL/GenBank/DDBJ databases">
        <title>Closed genome of Sporomusa termitida DSM 4440.</title>
        <authorList>
            <person name="Poehlein A."/>
            <person name="Daniel R."/>
        </authorList>
    </citation>
    <scope>NUCLEOTIDE SEQUENCE [LARGE SCALE GENOMIC DNA]</scope>
    <source>
        <strain evidence="3 4">DSM 4440</strain>
    </source>
</reference>
<keyword evidence="4" id="KW-1185">Reference proteome</keyword>
<keyword evidence="2" id="KW-1133">Transmembrane helix</keyword>